<feature type="non-terminal residue" evidence="1">
    <location>
        <position position="84"/>
    </location>
</feature>
<feature type="non-terminal residue" evidence="1">
    <location>
        <position position="1"/>
    </location>
</feature>
<dbReference type="AlphaFoldDB" id="B1GSB2"/>
<reference evidence="1" key="2">
    <citation type="journal article" date="2010" name="Mycologia">
        <title>Sporothris brunneoviolacea and Sporothrix dimorphospora, two new members of the Ophiostoma stenoceras-Sporothrix schenckii complex.</title>
        <authorList>
            <person name="Madrid H."/>
            <person name="Gene J."/>
            <person name="Cano J."/>
            <person name="Silvera C."/>
            <person name="Guarro J."/>
        </authorList>
    </citation>
    <scope>NUCLEOTIDE SEQUENCE</scope>
    <source>
        <strain evidence="1">CBS 120341</strain>
        <tissue evidence="1">Mycelia</tissue>
    </source>
</reference>
<organism evidence="1">
    <name type="scientific">Sporothrix sp. CBS 120341</name>
    <dbReference type="NCBI Taxonomy" id="429561"/>
    <lineage>
        <taxon>Eukaryota</taxon>
        <taxon>Fungi</taxon>
        <taxon>Dikarya</taxon>
        <taxon>Ascomycota</taxon>
        <taxon>Pezizomycotina</taxon>
        <taxon>Sordariomycetes</taxon>
        <taxon>Sordariomycetidae</taxon>
        <taxon>Ophiostomatales</taxon>
        <taxon>Ophiostomataceae</taxon>
        <taxon>Sporothrix</taxon>
    </lineage>
</organism>
<name>B1GSB2_9PEZI</name>
<accession>B1GSB2</accession>
<gene>
    <name evidence="1" type="primary">tub</name>
</gene>
<reference evidence="1" key="1">
    <citation type="journal article" date="2008" name="Med. Mycol.">
        <title>Sporothrix luriei:a rare fungus from clinical origin.</title>
        <authorList>
            <person name="Marimon R."/>
            <person name="Gena J."/>
            <person name="Cano J."/>
            <person name="Guarro J."/>
        </authorList>
    </citation>
    <scope>NUCLEOTIDE SEQUENCE</scope>
    <source>
        <strain evidence="1">CBS 120341</strain>
        <tissue evidence="1">Mycelia</tissue>
    </source>
</reference>
<proteinExistence type="predicted"/>
<sequence>CCFLVCLPAQWCLQRHLGPPAGASERLLQRGSCFSLVVRPPCRPCRSRARHHGRRPRWCAGPFGQLFRPDNSSFLSVRCWQHWP</sequence>
<protein>
    <submittedName>
        <fullName evidence="1">Beta-tubulin</fullName>
    </submittedName>
</protein>
<evidence type="ECO:0000313" key="1">
    <source>
        <dbReference type="EMBL" id="CAM57202.1"/>
    </source>
</evidence>
<dbReference type="EMBL" id="AM498344">
    <property type="protein sequence ID" value="CAM57202.1"/>
    <property type="molecule type" value="Genomic_DNA"/>
</dbReference>